<evidence type="ECO:0000313" key="3">
    <source>
        <dbReference type="Proteomes" id="UP000244005"/>
    </source>
</evidence>
<name>A0A2R6WYK6_MARPO</name>
<evidence type="ECO:0000256" key="1">
    <source>
        <dbReference type="SAM" id="Phobius"/>
    </source>
</evidence>
<gene>
    <name evidence="2" type="ORF">MARPO_0048s0055</name>
</gene>
<feature type="transmembrane region" description="Helical" evidence="1">
    <location>
        <begin position="27"/>
        <end position="44"/>
    </location>
</feature>
<feature type="transmembrane region" description="Helical" evidence="1">
    <location>
        <begin position="5"/>
        <end position="21"/>
    </location>
</feature>
<dbReference type="Proteomes" id="UP000244005">
    <property type="component" value="Unassembled WGS sequence"/>
</dbReference>
<dbReference type="EMBL" id="KZ772720">
    <property type="protein sequence ID" value="PTQ38942.1"/>
    <property type="molecule type" value="Genomic_DNA"/>
</dbReference>
<sequence length="63" mass="7564">MEMMLLNFLELVIVFVLWLFVKSVELNFLNGLMLILIDLVINLLQNKHVDFLNDLYHQLYIKI</sequence>
<keyword evidence="1" id="KW-0472">Membrane</keyword>
<proteinExistence type="predicted"/>
<reference evidence="3" key="1">
    <citation type="journal article" date="2017" name="Cell">
        <title>Insights into land plant evolution garnered from the Marchantia polymorpha genome.</title>
        <authorList>
            <person name="Bowman J.L."/>
            <person name="Kohchi T."/>
            <person name="Yamato K.T."/>
            <person name="Jenkins J."/>
            <person name="Shu S."/>
            <person name="Ishizaki K."/>
            <person name="Yamaoka S."/>
            <person name="Nishihama R."/>
            <person name="Nakamura Y."/>
            <person name="Berger F."/>
            <person name="Adam C."/>
            <person name="Aki S.S."/>
            <person name="Althoff F."/>
            <person name="Araki T."/>
            <person name="Arteaga-Vazquez M.A."/>
            <person name="Balasubrmanian S."/>
            <person name="Barry K."/>
            <person name="Bauer D."/>
            <person name="Boehm C.R."/>
            <person name="Briginshaw L."/>
            <person name="Caballero-Perez J."/>
            <person name="Catarino B."/>
            <person name="Chen F."/>
            <person name="Chiyoda S."/>
            <person name="Chovatia M."/>
            <person name="Davies K.M."/>
            <person name="Delmans M."/>
            <person name="Demura T."/>
            <person name="Dierschke T."/>
            <person name="Dolan L."/>
            <person name="Dorantes-Acosta A.E."/>
            <person name="Eklund D.M."/>
            <person name="Florent S.N."/>
            <person name="Flores-Sandoval E."/>
            <person name="Fujiyama A."/>
            <person name="Fukuzawa H."/>
            <person name="Galik B."/>
            <person name="Grimanelli D."/>
            <person name="Grimwood J."/>
            <person name="Grossniklaus U."/>
            <person name="Hamada T."/>
            <person name="Haseloff J."/>
            <person name="Hetherington A.J."/>
            <person name="Higo A."/>
            <person name="Hirakawa Y."/>
            <person name="Hundley H.N."/>
            <person name="Ikeda Y."/>
            <person name="Inoue K."/>
            <person name="Inoue S.I."/>
            <person name="Ishida S."/>
            <person name="Jia Q."/>
            <person name="Kakita M."/>
            <person name="Kanazawa T."/>
            <person name="Kawai Y."/>
            <person name="Kawashima T."/>
            <person name="Kennedy M."/>
            <person name="Kinose K."/>
            <person name="Kinoshita T."/>
            <person name="Kohara Y."/>
            <person name="Koide E."/>
            <person name="Komatsu K."/>
            <person name="Kopischke S."/>
            <person name="Kubo M."/>
            <person name="Kyozuka J."/>
            <person name="Lagercrantz U."/>
            <person name="Lin S.S."/>
            <person name="Lindquist E."/>
            <person name="Lipzen A.M."/>
            <person name="Lu C.W."/>
            <person name="De Luna E."/>
            <person name="Martienssen R.A."/>
            <person name="Minamino N."/>
            <person name="Mizutani M."/>
            <person name="Mizutani M."/>
            <person name="Mochizuki N."/>
            <person name="Monte I."/>
            <person name="Mosher R."/>
            <person name="Nagasaki H."/>
            <person name="Nakagami H."/>
            <person name="Naramoto S."/>
            <person name="Nishitani K."/>
            <person name="Ohtani M."/>
            <person name="Okamoto T."/>
            <person name="Okumura M."/>
            <person name="Phillips J."/>
            <person name="Pollak B."/>
            <person name="Reinders A."/>
            <person name="Rovekamp M."/>
            <person name="Sano R."/>
            <person name="Sawa S."/>
            <person name="Schmid M.W."/>
            <person name="Shirakawa M."/>
            <person name="Solano R."/>
            <person name="Spunde A."/>
            <person name="Suetsugu N."/>
            <person name="Sugano S."/>
            <person name="Sugiyama A."/>
            <person name="Sun R."/>
            <person name="Suzuki Y."/>
            <person name="Takenaka M."/>
            <person name="Takezawa D."/>
            <person name="Tomogane H."/>
            <person name="Tsuzuki M."/>
            <person name="Ueda T."/>
            <person name="Umeda M."/>
            <person name="Ward J.M."/>
            <person name="Watanabe Y."/>
            <person name="Yazaki K."/>
            <person name="Yokoyama R."/>
            <person name="Yoshitake Y."/>
            <person name="Yotsui I."/>
            <person name="Zachgo S."/>
            <person name="Schmutz J."/>
        </authorList>
    </citation>
    <scope>NUCLEOTIDE SEQUENCE [LARGE SCALE GENOMIC DNA]</scope>
    <source>
        <strain evidence="3">Tak-1</strain>
    </source>
</reference>
<dbReference type="AlphaFoldDB" id="A0A2R6WYK6"/>
<evidence type="ECO:0000313" key="2">
    <source>
        <dbReference type="EMBL" id="PTQ38942.1"/>
    </source>
</evidence>
<keyword evidence="1" id="KW-0812">Transmembrane</keyword>
<keyword evidence="3" id="KW-1185">Reference proteome</keyword>
<accession>A0A2R6WYK6</accession>
<organism evidence="2 3">
    <name type="scientific">Marchantia polymorpha</name>
    <name type="common">Common liverwort</name>
    <name type="synonym">Marchantia aquatica</name>
    <dbReference type="NCBI Taxonomy" id="3197"/>
    <lineage>
        <taxon>Eukaryota</taxon>
        <taxon>Viridiplantae</taxon>
        <taxon>Streptophyta</taxon>
        <taxon>Embryophyta</taxon>
        <taxon>Marchantiophyta</taxon>
        <taxon>Marchantiopsida</taxon>
        <taxon>Marchantiidae</taxon>
        <taxon>Marchantiales</taxon>
        <taxon>Marchantiaceae</taxon>
        <taxon>Marchantia</taxon>
    </lineage>
</organism>
<keyword evidence="1" id="KW-1133">Transmembrane helix</keyword>
<protein>
    <submittedName>
        <fullName evidence="2">Uncharacterized protein</fullName>
    </submittedName>
</protein>